<accession>A0ABU0YKC9</accession>
<dbReference type="GO" id="GO:0016787">
    <property type="term" value="F:hydrolase activity"/>
    <property type="evidence" value="ECO:0007669"/>
    <property type="project" value="UniProtKB-KW"/>
</dbReference>
<feature type="domain" description="Isochorismatase-like" evidence="2">
    <location>
        <begin position="28"/>
        <end position="201"/>
    </location>
</feature>
<evidence type="ECO:0000313" key="4">
    <source>
        <dbReference type="Proteomes" id="UP001230156"/>
    </source>
</evidence>
<dbReference type="Gene3D" id="3.40.50.850">
    <property type="entry name" value="Isochorismatase-like"/>
    <property type="match status" value="1"/>
</dbReference>
<keyword evidence="1 3" id="KW-0378">Hydrolase</keyword>
<dbReference type="Proteomes" id="UP001230156">
    <property type="component" value="Unassembled WGS sequence"/>
</dbReference>
<name>A0ABU0YKC9_9PROT</name>
<dbReference type="InterPro" id="IPR050272">
    <property type="entry name" value="Isochorismatase-like_hydrls"/>
</dbReference>
<evidence type="ECO:0000256" key="1">
    <source>
        <dbReference type="ARBA" id="ARBA00022801"/>
    </source>
</evidence>
<dbReference type="CDD" id="cd00431">
    <property type="entry name" value="cysteine_hydrolases"/>
    <property type="match status" value="1"/>
</dbReference>
<protein>
    <submittedName>
        <fullName evidence="3">Cysteine hydrolase</fullName>
    </submittedName>
</protein>
<dbReference type="PANTHER" id="PTHR43540">
    <property type="entry name" value="PEROXYUREIDOACRYLATE/UREIDOACRYLATE AMIDOHYDROLASE-RELATED"/>
    <property type="match status" value="1"/>
</dbReference>
<organism evidence="3 4">
    <name type="scientific">Dongia sedimenti</name>
    <dbReference type="NCBI Taxonomy" id="3064282"/>
    <lineage>
        <taxon>Bacteria</taxon>
        <taxon>Pseudomonadati</taxon>
        <taxon>Pseudomonadota</taxon>
        <taxon>Alphaproteobacteria</taxon>
        <taxon>Rhodospirillales</taxon>
        <taxon>Dongiaceae</taxon>
        <taxon>Dongia</taxon>
    </lineage>
</organism>
<dbReference type="InterPro" id="IPR000868">
    <property type="entry name" value="Isochorismatase-like_dom"/>
</dbReference>
<dbReference type="EMBL" id="JAUYVI010000002">
    <property type="protein sequence ID" value="MDQ7247590.1"/>
    <property type="molecule type" value="Genomic_DNA"/>
</dbReference>
<keyword evidence="4" id="KW-1185">Reference proteome</keyword>
<dbReference type="InterPro" id="IPR036380">
    <property type="entry name" value="Isochorismatase-like_sf"/>
</dbReference>
<dbReference type="PANTHER" id="PTHR43540:SF6">
    <property type="entry name" value="ISOCHORISMATASE-LIKE DOMAIN-CONTAINING PROTEIN"/>
    <property type="match status" value="1"/>
</dbReference>
<comment type="caution">
    <text evidence="3">The sequence shown here is derived from an EMBL/GenBank/DDBJ whole genome shotgun (WGS) entry which is preliminary data.</text>
</comment>
<dbReference type="Pfam" id="PF00857">
    <property type="entry name" value="Isochorismatase"/>
    <property type="match status" value="1"/>
</dbReference>
<dbReference type="GO" id="GO:0016740">
    <property type="term" value="F:transferase activity"/>
    <property type="evidence" value="ECO:0007669"/>
    <property type="project" value="UniProtKB-KW"/>
</dbReference>
<sequence length="216" mass="23309">MSVIVPPASPPDLQAEPALPPAIPPRAVHLCLDMQNLIGPAGPWAADWAERVLPVIVSLVEHAPARCIFTRFVPPPDAERMPGTWRAFYRKWPGLTAQEIDPDAIELMGPLKRFVPPATVLDKTRYSAFSAPALQERLKALSAAALIVSGAESDVCVLATVLSAVDLGYPVILATDALCSGCDLCHDAVLQLYQQRFSQQVQTMPTAAIREAWVPA</sequence>
<dbReference type="RefSeq" id="WP_379954994.1">
    <property type="nucleotide sequence ID" value="NZ_JAUYVI010000002.1"/>
</dbReference>
<keyword evidence="3" id="KW-0808">Transferase</keyword>
<gene>
    <name evidence="3" type="ORF">Q8A70_07920</name>
</gene>
<reference evidence="4" key="1">
    <citation type="submission" date="2023-08" db="EMBL/GenBank/DDBJ databases">
        <title>Rhodospirillaceae gen. nov., a novel taxon isolated from the Yangtze River Yuezi River estuary sludge.</title>
        <authorList>
            <person name="Ruan L."/>
        </authorList>
    </citation>
    <scope>NUCLEOTIDE SEQUENCE [LARGE SCALE GENOMIC DNA]</scope>
    <source>
        <strain evidence="4">R-7</strain>
    </source>
</reference>
<proteinExistence type="predicted"/>
<evidence type="ECO:0000259" key="2">
    <source>
        <dbReference type="Pfam" id="PF00857"/>
    </source>
</evidence>
<dbReference type="SUPFAM" id="SSF52499">
    <property type="entry name" value="Isochorismatase-like hydrolases"/>
    <property type="match status" value="1"/>
</dbReference>
<evidence type="ECO:0000313" key="3">
    <source>
        <dbReference type="EMBL" id="MDQ7247590.1"/>
    </source>
</evidence>